<dbReference type="InterPro" id="IPR010982">
    <property type="entry name" value="Lambda_DNA-bd_dom_sf"/>
</dbReference>
<dbReference type="InterPro" id="IPR001387">
    <property type="entry name" value="Cro/C1-type_HTH"/>
</dbReference>
<dbReference type="PATRIC" id="fig|768671.3.peg.4517"/>
<dbReference type="CDD" id="cd00093">
    <property type="entry name" value="HTH_XRE"/>
    <property type="match status" value="1"/>
</dbReference>
<sequence>MTDKLLPIHPGEILREDFMLPLGLSSNALARAIGVTPARINEIVREKRGITAETALRLARFFGTSVDLWMNLQQRYDLERAKDLLGNSLEQITPMHLAA</sequence>
<dbReference type="Gene3D" id="1.10.260.40">
    <property type="entry name" value="lambda repressor-like DNA-binding domains"/>
    <property type="match status" value="1"/>
</dbReference>
<protein>
    <submittedName>
        <fullName evidence="3">Plasmid maintenance system antidote protein, XRE family</fullName>
    </submittedName>
</protein>
<dbReference type="InterPro" id="IPR013430">
    <property type="entry name" value="Toxin_antidote_HigA"/>
</dbReference>
<gene>
    <name evidence="3" type="ORF">ThimaDRAFT_4284</name>
</gene>
<proteinExistence type="predicted"/>
<dbReference type="SMART" id="SM00530">
    <property type="entry name" value="HTH_XRE"/>
    <property type="match status" value="1"/>
</dbReference>
<feature type="domain" description="HTH cro/C1-type" evidence="2">
    <location>
        <begin position="22"/>
        <end position="69"/>
    </location>
</feature>
<keyword evidence="1" id="KW-0238">DNA-binding</keyword>
<accession>F9UH17</accession>
<dbReference type="PANTHER" id="PTHR36924:SF1">
    <property type="entry name" value="ANTITOXIN HIGA-1"/>
    <property type="match status" value="1"/>
</dbReference>
<name>F9UH17_9GAMM</name>
<evidence type="ECO:0000313" key="3">
    <source>
        <dbReference type="EMBL" id="EGV16515.1"/>
    </source>
</evidence>
<evidence type="ECO:0000313" key="4">
    <source>
        <dbReference type="Proteomes" id="UP000005459"/>
    </source>
</evidence>
<dbReference type="OrthoDB" id="9793869at2"/>
<dbReference type="Pfam" id="PF01381">
    <property type="entry name" value="HTH_3"/>
    <property type="match status" value="1"/>
</dbReference>
<dbReference type="Proteomes" id="UP000005459">
    <property type="component" value="Unassembled WGS sequence"/>
</dbReference>
<dbReference type="PANTHER" id="PTHR36924">
    <property type="entry name" value="ANTITOXIN HIGA-1"/>
    <property type="match status" value="1"/>
</dbReference>
<keyword evidence="4" id="KW-1185">Reference proteome</keyword>
<dbReference type="SUPFAM" id="SSF47413">
    <property type="entry name" value="lambda repressor-like DNA-binding domains"/>
    <property type="match status" value="1"/>
</dbReference>
<dbReference type="STRING" id="768671.ThimaDRAFT_4284"/>
<reference evidence="3 4" key="1">
    <citation type="submission" date="2011-06" db="EMBL/GenBank/DDBJ databases">
        <title>The draft genome of Thiocapsa marina 5811.</title>
        <authorList>
            <consortium name="US DOE Joint Genome Institute (JGI-PGF)"/>
            <person name="Lucas S."/>
            <person name="Han J."/>
            <person name="Cheng J.-F."/>
            <person name="Goodwin L."/>
            <person name="Pitluck S."/>
            <person name="Peters L."/>
            <person name="Land M.L."/>
            <person name="Hauser L."/>
            <person name="Vogl K."/>
            <person name="Liu Z."/>
            <person name="Imhoff J."/>
            <person name="Thiel V."/>
            <person name="Frigaard N.-U."/>
            <person name="Bryant D."/>
            <person name="Woyke T.J."/>
        </authorList>
    </citation>
    <scope>NUCLEOTIDE SEQUENCE [LARGE SCALE GENOMIC DNA]</scope>
    <source>
        <strain evidence="3 4">5811</strain>
    </source>
</reference>
<organism evidence="3 4">
    <name type="scientific">Thiocapsa marina 5811</name>
    <dbReference type="NCBI Taxonomy" id="768671"/>
    <lineage>
        <taxon>Bacteria</taxon>
        <taxon>Pseudomonadati</taxon>
        <taxon>Pseudomonadota</taxon>
        <taxon>Gammaproteobacteria</taxon>
        <taxon>Chromatiales</taxon>
        <taxon>Chromatiaceae</taxon>
        <taxon>Thiocapsa</taxon>
    </lineage>
</organism>
<evidence type="ECO:0000259" key="2">
    <source>
        <dbReference type="PROSITE" id="PS50943"/>
    </source>
</evidence>
<dbReference type="GO" id="GO:0003677">
    <property type="term" value="F:DNA binding"/>
    <property type="evidence" value="ECO:0007669"/>
    <property type="project" value="UniProtKB-KW"/>
</dbReference>
<dbReference type="RefSeq" id="WP_007195156.1">
    <property type="nucleotide sequence ID" value="NZ_AFWV01000017.1"/>
</dbReference>
<dbReference type="NCBIfam" id="TIGR02607">
    <property type="entry name" value="antidote_HigA"/>
    <property type="match status" value="1"/>
</dbReference>
<dbReference type="AlphaFoldDB" id="F9UH17"/>
<evidence type="ECO:0000256" key="1">
    <source>
        <dbReference type="ARBA" id="ARBA00023125"/>
    </source>
</evidence>
<dbReference type="EMBL" id="AFWV01000017">
    <property type="protein sequence ID" value="EGV16515.1"/>
    <property type="molecule type" value="Genomic_DNA"/>
</dbReference>
<dbReference type="PROSITE" id="PS50943">
    <property type="entry name" value="HTH_CROC1"/>
    <property type="match status" value="1"/>
</dbReference>
<dbReference type="eggNOG" id="COG3093">
    <property type="taxonomic scope" value="Bacteria"/>
</dbReference>